<dbReference type="EMBL" id="CP031052">
    <property type="protein sequence ID" value="QDZ25860.1"/>
    <property type="molecule type" value="Genomic_DNA"/>
</dbReference>
<sequence length="282" mass="30514">MESTLEKYAIALYRLAQGMDPVVLIWTSTLALALTYFLVTKLLEPFLPTSSSSSAANRAAEGDRNSGGERGGGRSEGNRSGGGGRSSGTHQGKGHSKEFWDRVRPEVRRYHETFKRKVSPESGVGSLLTGRRVTISTCGVLFEEKECHQLKSSATLVPLAKDLVESISYFGEVFLITQVFDDASEENVRKTLQASGIVGSGGLVKGHHALFCEKHVSKISIARQIEPGIHIDAEKATVLELQRFLPKVLFIANAQGDSAAPSGSSQKPNMLVDETLKTFCTS</sequence>
<evidence type="ECO:0000256" key="2">
    <source>
        <dbReference type="SAM" id="Phobius"/>
    </source>
</evidence>
<dbReference type="PANTHER" id="PTHR34126">
    <property type="entry name" value="PEROXISOME BIOGENESIS PROTEIN 22"/>
    <property type="match status" value="1"/>
</dbReference>
<keyword evidence="2" id="KW-0812">Transmembrane</keyword>
<name>A0A5B8N1X5_9CHLO</name>
<protein>
    <submittedName>
        <fullName evidence="3">Uncharacterized protein</fullName>
    </submittedName>
</protein>
<feature type="compositionally biased region" description="Low complexity" evidence="1">
    <location>
        <begin position="50"/>
        <end position="59"/>
    </location>
</feature>
<dbReference type="AlphaFoldDB" id="A0A5B8N1X5"/>
<gene>
    <name evidence="3" type="ORF">A3770_19p83780</name>
</gene>
<dbReference type="PANTHER" id="PTHR34126:SF1">
    <property type="entry name" value="PEROXISOME BIOGENESIS PROTEIN 22"/>
    <property type="match status" value="1"/>
</dbReference>
<dbReference type="Pfam" id="PF22978">
    <property type="entry name" value="HAD_Pex22"/>
    <property type="match status" value="1"/>
</dbReference>
<dbReference type="OrthoDB" id="77656at2759"/>
<keyword evidence="4" id="KW-1185">Reference proteome</keyword>
<feature type="transmembrane region" description="Helical" evidence="2">
    <location>
        <begin position="21"/>
        <end position="39"/>
    </location>
</feature>
<proteinExistence type="predicted"/>
<feature type="compositionally biased region" description="Basic and acidic residues" evidence="1">
    <location>
        <begin position="60"/>
        <end position="77"/>
    </location>
</feature>
<dbReference type="GO" id="GO:0007031">
    <property type="term" value="P:peroxisome organization"/>
    <property type="evidence" value="ECO:0007669"/>
    <property type="project" value="InterPro"/>
</dbReference>
<keyword evidence="2" id="KW-0472">Membrane</keyword>
<keyword evidence="2" id="KW-1133">Transmembrane helix</keyword>
<evidence type="ECO:0000313" key="3">
    <source>
        <dbReference type="EMBL" id="QDZ25860.1"/>
    </source>
</evidence>
<accession>A0A5B8N1X5</accession>
<dbReference type="Proteomes" id="UP000316726">
    <property type="component" value="Chromosome 19"/>
</dbReference>
<dbReference type="InterPro" id="IPR037485">
    <property type="entry name" value="PEX22"/>
</dbReference>
<evidence type="ECO:0000256" key="1">
    <source>
        <dbReference type="SAM" id="MobiDB-lite"/>
    </source>
</evidence>
<organism evidence="3 4">
    <name type="scientific">Chloropicon primus</name>
    <dbReference type="NCBI Taxonomy" id="1764295"/>
    <lineage>
        <taxon>Eukaryota</taxon>
        <taxon>Viridiplantae</taxon>
        <taxon>Chlorophyta</taxon>
        <taxon>Chloropicophyceae</taxon>
        <taxon>Chloropicales</taxon>
        <taxon>Chloropicaceae</taxon>
        <taxon>Chloropicon</taxon>
    </lineage>
</organism>
<dbReference type="STRING" id="1764295.A0A5B8N1X5"/>
<evidence type="ECO:0000313" key="4">
    <source>
        <dbReference type="Proteomes" id="UP000316726"/>
    </source>
</evidence>
<feature type="region of interest" description="Disordered" evidence="1">
    <location>
        <begin position="49"/>
        <end position="98"/>
    </location>
</feature>
<reference evidence="3 4" key="1">
    <citation type="submission" date="2018-07" db="EMBL/GenBank/DDBJ databases">
        <title>The complete nuclear genome of the prasinophyte Chloropicon primus (CCMP1205).</title>
        <authorList>
            <person name="Pombert J.-F."/>
            <person name="Otis C."/>
            <person name="Turmel M."/>
            <person name="Lemieux C."/>
        </authorList>
    </citation>
    <scope>NUCLEOTIDE SEQUENCE [LARGE SCALE GENOMIC DNA]</scope>
    <source>
        <strain evidence="3 4">CCMP1205</strain>
    </source>
</reference>